<accession>A0A5C5WBC5</accession>
<organism evidence="2 3">
    <name type="scientific">Botrimarina hoheduenensis</name>
    <dbReference type="NCBI Taxonomy" id="2528000"/>
    <lineage>
        <taxon>Bacteria</taxon>
        <taxon>Pseudomonadati</taxon>
        <taxon>Planctomycetota</taxon>
        <taxon>Planctomycetia</taxon>
        <taxon>Pirellulales</taxon>
        <taxon>Lacipirellulaceae</taxon>
        <taxon>Botrimarina</taxon>
    </lineage>
</organism>
<evidence type="ECO:0000313" key="3">
    <source>
        <dbReference type="Proteomes" id="UP000318995"/>
    </source>
</evidence>
<sequence precursor="true">MRPIAPTATVFFLATLTVATTAQAWNPFASKASEPPAEPVSLQLTQQSGPWLIVATTFSGEGAEQQARELCAELRQTLQTNAYVHQMTFDFTKGDERIGRGVDQYGQPVKMRYRSGQTRREWAVLVGDYPAVDDSLAEDHLDTIKHLAPESLETPNNGESAQNYAQIRRMQQLVLQQRGKRVDEGPMRTAFLTRNPLLPEEYFVPQGVDEFVSKLNKGIDHSLLESSGRYTVRVATFRGRGTLLGATNARSSRAQKKRDKDDPLMEAGWNAHMLCLAMREAGWEAYEFHDRTESYVSVGSFDTVMNGDQPIPEVMKIVRTFGAQHPGPTTPLDNGREGSIKSQKAEVVRAQFNQMFSSEVGQVANGLNPKYANIDFEPGKPPRPVTFDVRPLVVEAPRRNLSSRLAWRR</sequence>
<feature type="chain" id="PRO_5022682650" evidence="1">
    <location>
        <begin position="25"/>
        <end position="409"/>
    </location>
</feature>
<name>A0A5C5WBC5_9BACT</name>
<evidence type="ECO:0000256" key="1">
    <source>
        <dbReference type="SAM" id="SignalP"/>
    </source>
</evidence>
<keyword evidence="3" id="KW-1185">Reference proteome</keyword>
<feature type="signal peptide" evidence="1">
    <location>
        <begin position="1"/>
        <end position="24"/>
    </location>
</feature>
<evidence type="ECO:0000313" key="2">
    <source>
        <dbReference type="EMBL" id="TWT47311.1"/>
    </source>
</evidence>
<proteinExistence type="predicted"/>
<keyword evidence="1" id="KW-0732">Signal</keyword>
<protein>
    <submittedName>
        <fullName evidence="2">Uncharacterized protein</fullName>
    </submittedName>
</protein>
<dbReference type="Proteomes" id="UP000318995">
    <property type="component" value="Unassembled WGS sequence"/>
</dbReference>
<dbReference type="EMBL" id="SJPH01000002">
    <property type="protein sequence ID" value="TWT47311.1"/>
    <property type="molecule type" value="Genomic_DNA"/>
</dbReference>
<dbReference type="AlphaFoldDB" id="A0A5C5WBC5"/>
<comment type="caution">
    <text evidence="2">The sequence shown here is derived from an EMBL/GenBank/DDBJ whole genome shotgun (WGS) entry which is preliminary data.</text>
</comment>
<dbReference type="OrthoDB" id="248327at2"/>
<reference evidence="2 3" key="1">
    <citation type="submission" date="2019-02" db="EMBL/GenBank/DDBJ databases">
        <title>Deep-cultivation of Planctomycetes and their phenomic and genomic characterization uncovers novel biology.</title>
        <authorList>
            <person name="Wiegand S."/>
            <person name="Jogler M."/>
            <person name="Boedeker C."/>
            <person name="Pinto D."/>
            <person name="Vollmers J."/>
            <person name="Rivas-Marin E."/>
            <person name="Kohn T."/>
            <person name="Peeters S.H."/>
            <person name="Heuer A."/>
            <person name="Rast P."/>
            <person name="Oberbeckmann S."/>
            <person name="Bunk B."/>
            <person name="Jeske O."/>
            <person name="Meyerdierks A."/>
            <person name="Storesund J.E."/>
            <person name="Kallscheuer N."/>
            <person name="Luecker S."/>
            <person name="Lage O.M."/>
            <person name="Pohl T."/>
            <person name="Merkel B.J."/>
            <person name="Hornburger P."/>
            <person name="Mueller R.-W."/>
            <person name="Bruemmer F."/>
            <person name="Labrenz M."/>
            <person name="Spormann A.M."/>
            <person name="Op Den Camp H."/>
            <person name="Overmann J."/>
            <person name="Amann R."/>
            <person name="Jetten M.S.M."/>
            <person name="Mascher T."/>
            <person name="Medema M.H."/>
            <person name="Devos D.P."/>
            <person name="Kaster A.-K."/>
            <person name="Ovreas L."/>
            <person name="Rohde M."/>
            <person name="Galperin M.Y."/>
            <person name="Jogler C."/>
        </authorList>
    </citation>
    <scope>NUCLEOTIDE SEQUENCE [LARGE SCALE GENOMIC DNA]</scope>
    <source>
        <strain evidence="2 3">Pla111</strain>
    </source>
</reference>
<gene>
    <name evidence="2" type="ORF">Pla111_09240</name>
</gene>
<dbReference type="RefSeq" id="WP_146571833.1">
    <property type="nucleotide sequence ID" value="NZ_SJPH01000002.1"/>
</dbReference>